<reference evidence="2" key="1">
    <citation type="submission" date="2021-01" db="EMBL/GenBank/DDBJ databases">
        <authorList>
            <person name="Kaushik A."/>
        </authorList>
    </citation>
    <scope>NUCLEOTIDE SEQUENCE</scope>
    <source>
        <strain evidence="2">Type strain: AG8-Rh-89/</strain>
    </source>
</reference>
<accession>A0A8H3DJB1</accession>
<keyword evidence="1" id="KW-1133">Transmembrane helix</keyword>
<evidence type="ECO:0000313" key="3">
    <source>
        <dbReference type="Proteomes" id="UP000663850"/>
    </source>
</evidence>
<sequence length="103" mass="11198">MAKTLIYYSIYSTALVNIMSVASLPVPPLPAHRADNALGNKSIQPFVGWCVVAHQPVRSASMSINHVSRDQTSRKVAERIRGGCDCCASLTMSIIVMCCMPCR</sequence>
<evidence type="ECO:0000256" key="1">
    <source>
        <dbReference type="SAM" id="Phobius"/>
    </source>
</evidence>
<keyword evidence="1" id="KW-0812">Transmembrane</keyword>
<keyword evidence="1" id="KW-0472">Membrane</keyword>
<name>A0A8H3DJB1_9AGAM</name>
<gene>
    <name evidence="2" type="ORF">RDB_LOCUS129669</name>
</gene>
<dbReference type="AlphaFoldDB" id="A0A8H3DJB1"/>
<dbReference type="EMBL" id="CAJMWZ010006972">
    <property type="protein sequence ID" value="CAE6530175.1"/>
    <property type="molecule type" value="Genomic_DNA"/>
</dbReference>
<feature type="transmembrane region" description="Helical" evidence="1">
    <location>
        <begin position="6"/>
        <end position="26"/>
    </location>
</feature>
<dbReference type="Proteomes" id="UP000663850">
    <property type="component" value="Unassembled WGS sequence"/>
</dbReference>
<proteinExistence type="predicted"/>
<evidence type="ECO:0000313" key="2">
    <source>
        <dbReference type="EMBL" id="CAE6530175.1"/>
    </source>
</evidence>
<comment type="caution">
    <text evidence="2">The sequence shown here is derived from an EMBL/GenBank/DDBJ whole genome shotgun (WGS) entry which is preliminary data.</text>
</comment>
<organism evidence="2 3">
    <name type="scientific">Rhizoctonia solani</name>
    <dbReference type="NCBI Taxonomy" id="456999"/>
    <lineage>
        <taxon>Eukaryota</taxon>
        <taxon>Fungi</taxon>
        <taxon>Dikarya</taxon>
        <taxon>Basidiomycota</taxon>
        <taxon>Agaricomycotina</taxon>
        <taxon>Agaricomycetes</taxon>
        <taxon>Cantharellales</taxon>
        <taxon>Ceratobasidiaceae</taxon>
        <taxon>Rhizoctonia</taxon>
    </lineage>
</organism>
<protein>
    <submittedName>
        <fullName evidence="2">Uncharacterized protein</fullName>
    </submittedName>
</protein>